<evidence type="ECO:0000313" key="2">
    <source>
        <dbReference type="Proteomes" id="UP001157161"/>
    </source>
</evidence>
<sequence>MGGGGRPCRRAGPLAAVYRAAARLSSLAVWRDADTTAFLGTGRTGLDWAFGEGTEPTRWARSGDRPLLTVSLRGDRPFPDDAWWSWVVALADELGLELTTVVQVRRDQDYALEAAARLGATAVTWPGDSDHAEQEERLRDVYGRSLVTVSDRLHVLVTAATEGAIPLAWVPSAGGKSRRHFDAVDLTFVGRGEGTPSDRLPALTREDVLNFGEQLRERMSWARHEVAGLRSEVGPPTVVRGRGGGA</sequence>
<dbReference type="Proteomes" id="UP001157161">
    <property type="component" value="Unassembled WGS sequence"/>
</dbReference>
<name>A0AA37XCV9_9MICO</name>
<gene>
    <name evidence="1" type="ORF">GCM10025875_03820</name>
</gene>
<evidence type="ECO:0008006" key="3">
    <source>
        <dbReference type="Google" id="ProtNLM"/>
    </source>
</evidence>
<accession>A0AA37XCV9</accession>
<evidence type="ECO:0000313" key="1">
    <source>
        <dbReference type="EMBL" id="GMA30390.1"/>
    </source>
</evidence>
<dbReference type="AlphaFoldDB" id="A0AA37XCV9"/>
<organism evidence="1 2">
    <name type="scientific">Litorihabitans aurantiacus</name>
    <dbReference type="NCBI Taxonomy" id="1930061"/>
    <lineage>
        <taxon>Bacteria</taxon>
        <taxon>Bacillati</taxon>
        <taxon>Actinomycetota</taxon>
        <taxon>Actinomycetes</taxon>
        <taxon>Micrococcales</taxon>
        <taxon>Beutenbergiaceae</taxon>
        <taxon>Litorihabitans</taxon>
    </lineage>
</organism>
<proteinExistence type="predicted"/>
<comment type="caution">
    <text evidence="1">The sequence shown here is derived from an EMBL/GenBank/DDBJ whole genome shotgun (WGS) entry which is preliminary data.</text>
</comment>
<reference evidence="1" key="1">
    <citation type="journal article" date="2014" name="Int. J. Syst. Evol. Microbiol.">
        <title>Complete genome sequence of Corynebacterium casei LMG S-19264T (=DSM 44701T), isolated from a smear-ripened cheese.</title>
        <authorList>
            <consortium name="US DOE Joint Genome Institute (JGI-PGF)"/>
            <person name="Walter F."/>
            <person name="Albersmeier A."/>
            <person name="Kalinowski J."/>
            <person name="Ruckert C."/>
        </authorList>
    </citation>
    <scope>NUCLEOTIDE SEQUENCE</scope>
    <source>
        <strain evidence="1">NBRC 112290</strain>
    </source>
</reference>
<dbReference type="EMBL" id="BSUM01000001">
    <property type="protein sequence ID" value="GMA30390.1"/>
    <property type="molecule type" value="Genomic_DNA"/>
</dbReference>
<protein>
    <recommendedName>
        <fullName evidence="3">Polysaccharide pyruvyl transferase domain-containing protein</fullName>
    </recommendedName>
</protein>
<keyword evidence="2" id="KW-1185">Reference proteome</keyword>
<reference evidence="1" key="2">
    <citation type="submission" date="2023-02" db="EMBL/GenBank/DDBJ databases">
        <authorList>
            <person name="Sun Q."/>
            <person name="Mori K."/>
        </authorList>
    </citation>
    <scope>NUCLEOTIDE SEQUENCE</scope>
    <source>
        <strain evidence="1">NBRC 112290</strain>
    </source>
</reference>